<dbReference type="Pfam" id="PF09331">
    <property type="entry name" value="DUF1985"/>
    <property type="match status" value="1"/>
</dbReference>
<evidence type="ECO:0000313" key="2">
    <source>
        <dbReference type="EMBL" id="KAF3455118.1"/>
    </source>
</evidence>
<reference evidence="2" key="1">
    <citation type="submission" date="2020-03" db="EMBL/GenBank/DDBJ databases">
        <title>A high-quality chromosome-level genome assembly of a woody plant with both climbing and erect habits, Rhamnella rubrinervis.</title>
        <authorList>
            <person name="Lu Z."/>
            <person name="Yang Y."/>
            <person name="Zhu X."/>
            <person name="Sun Y."/>
        </authorList>
    </citation>
    <scope>NUCLEOTIDE SEQUENCE</scope>
    <source>
        <strain evidence="2">BYM</strain>
        <tissue evidence="2">Leaf</tissue>
    </source>
</reference>
<dbReference type="AlphaFoldDB" id="A0A8K0HN72"/>
<dbReference type="Proteomes" id="UP000796880">
    <property type="component" value="Unassembled WGS sequence"/>
</dbReference>
<evidence type="ECO:0000259" key="1">
    <source>
        <dbReference type="Pfam" id="PF09331"/>
    </source>
</evidence>
<accession>A0A8K0HN72</accession>
<protein>
    <recommendedName>
        <fullName evidence="1">DUF1985 domain-containing protein</fullName>
    </recommendedName>
</protein>
<feature type="domain" description="DUF1985" evidence="1">
    <location>
        <begin position="17"/>
        <end position="76"/>
    </location>
</feature>
<dbReference type="OrthoDB" id="1112316at2759"/>
<sequence>MSYSLVAKSSIICFGATCEDDEDMVKFALLYCLETVILIKEKPTPVSVERVDMLDDIKYFLAYPWGTLSYHTTIKSMRGCPARRSNASHTYNIIGFPIAFMVWGYETIPSLAAAFGIKSSTPRCPRMQNWTISGMSNKNKFEDILQDGFEVVGVILPNVHKMPLIATVHHAGGRKPYDIAPVVEDKPDVDVDTDKVHPLSAKLGAKMRDASTSVEVRLCAMEEKLSIMDRRISSIDSRLSSMDSRESSMDSKLSSMESKLDCLIKLFSSTYNTTGVQCFDEVGGEGVSVGDAHRTCDQRIDHAANHLVPHVSISSSPIPESEHNVKIFTQMSDRKLAGSRRKRRATRTIESSYDCQLLRQKMIRTLLPMSGCVTFDLYRSVPDEVARQYAHFMDTSGDDQTVELFWITVGKDYLRDMECSPK</sequence>
<comment type="caution">
    <text evidence="2">The sequence shown here is derived from an EMBL/GenBank/DDBJ whole genome shotgun (WGS) entry which is preliminary data.</text>
</comment>
<evidence type="ECO:0000313" key="3">
    <source>
        <dbReference type="Proteomes" id="UP000796880"/>
    </source>
</evidence>
<proteinExistence type="predicted"/>
<keyword evidence="3" id="KW-1185">Reference proteome</keyword>
<dbReference type="PANTHER" id="PTHR48449">
    <property type="entry name" value="DUF1985 DOMAIN-CONTAINING PROTEIN"/>
    <property type="match status" value="1"/>
</dbReference>
<dbReference type="InterPro" id="IPR015410">
    <property type="entry name" value="DUF1985"/>
</dbReference>
<name>A0A8K0HN72_9ROSA</name>
<dbReference type="Gene3D" id="1.20.5.340">
    <property type="match status" value="1"/>
</dbReference>
<dbReference type="EMBL" id="VOIH02000002">
    <property type="protein sequence ID" value="KAF3455118.1"/>
    <property type="molecule type" value="Genomic_DNA"/>
</dbReference>
<gene>
    <name evidence="2" type="ORF">FNV43_RR05566</name>
</gene>
<dbReference type="PANTHER" id="PTHR48449:SF1">
    <property type="entry name" value="DUF1985 DOMAIN-CONTAINING PROTEIN"/>
    <property type="match status" value="1"/>
</dbReference>
<organism evidence="2 3">
    <name type="scientific">Rhamnella rubrinervis</name>
    <dbReference type="NCBI Taxonomy" id="2594499"/>
    <lineage>
        <taxon>Eukaryota</taxon>
        <taxon>Viridiplantae</taxon>
        <taxon>Streptophyta</taxon>
        <taxon>Embryophyta</taxon>
        <taxon>Tracheophyta</taxon>
        <taxon>Spermatophyta</taxon>
        <taxon>Magnoliopsida</taxon>
        <taxon>eudicotyledons</taxon>
        <taxon>Gunneridae</taxon>
        <taxon>Pentapetalae</taxon>
        <taxon>rosids</taxon>
        <taxon>fabids</taxon>
        <taxon>Rosales</taxon>
        <taxon>Rhamnaceae</taxon>
        <taxon>rhamnoid group</taxon>
        <taxon>Rhamneae</taxon>
        <taxon>Rhamnella</taxon>
    </lineage>
</organism>